<evidence type="ECO:0000313" key="1">
    <source>
        <dbReference type="EMBL" id="KAJ1675948.1"/>
    </source>
</evidence>
<gene>
    <name evidence="1" type="ORF">EV182_000241</name>
</gene>
<comment type="caution">
    <text evidence="1">The sequence shown here is derived from an EMBL/GenBank/DDBJ whole genome shotgun (WGS) entry which is preliminary data.</text>
</comment>
<evidence type="ECO:0000313" key="2">
    <source>
        <dbReference type="Proteomes" id="UP001145114"/>
    </source>
</evidence>
<keyword evidence="2" id="KW-1185">Reference proteome</keyword>
<protein>
    <submittedName>
        <fullName evidence="1">Uncharacterized protein</fullName>
    </submittedName>
</protein>
<name>A0ACC1HJK0_9FUNG</name>
<reference evidence="1" key="1">
    <citation type="submission" date="2022-06" db="EMBL/GenBank/DDBJ databases">
        <title>Phylogenomic reconstructions and comparative analyses of Kickxellomycotina fungi.</title>
        <authorList>
            <person name="Reynolds N.K."/>
            <person name="Stajich J.E."/>
            <person name="Barry K."/>
            <person name="Grigoriev I.V."/>
            <person name="Crous P."/>
            <person name="Smith M.E."/>
        </authorList>
    </citation>
    <scope>NUCLEOTIDE SEQUENCE</scope>
    <source>
        <strain evidence="1">RSA 2271</strain>
    </source>
</reference>
<accession>A0ACC1HJK0</accession>
<dbReference type="EMBL" id="JAMZIH010005149">
    <property type="protein sequence ID" value="KAJ1675948.1"/>
    <property type="molecule type" value="Genomic_DNA"/>
</dbReference>
<sequence>MAHSLPTTQSRAQQQEQQQQTFYRRQLPSHLISFTSKEGRRLFKETLNNGYAESYFNLAGNFTTQSEPAYCGPSSLAMVLNALEVDPGRTWKGAWRWYSDEILHPCGPEDRLKSKGITFDQFHCLASSHCSVVAKRGNEVSRDEFREDLRRVCQCSDTFMVMSFSRRVLGQTGDGHFSPVGAYHTGTDRVMVLDTARYKYPVWFGATDLLYDAMQPTDKETGKPRGYFMLRKQLELPRNQHQHQHQPECSTSVHLPECPSDVIPTPLICSCKQAGKTLRA</sequence>
<proteinExistence type="predicted"/>
<organism evidence="1 2">
    <name type="scientific">Spiromyces aspiralis</name>
    <dbReference type="NCBI Taxonomy" id="68401"/>
    <lineage>
        <taxon>Eukaryota</taxon>
        <taxon>Fungi</taxon>
        <taxon>Fungi incertae sedis</taxon>
        <taxon>Zoopagomycota</taxon>
        <taxon>Kickxellomycotina</taxon>
        <taxon>Kickxellomycetes</taxon>
        <taxon>Kickxellales</taxon>
        <taxon>Kickxellaceae</taxon>
        <taxon>Spiromyces</taxon>
    </lineage>
</organism>
<dbReference type="Proteomes" id="UP001145114">
    <property type="component" value="Unassembled WGS sequence"/>
</dbReference>